<comment type="similarity">
    <text evidence="1">Belongs to the FlgM family.</text>
</comment>
<sequence length="101" mass="11760">MKVGPPQRPDADRVYGVQQRQPKRTEKPGKETRMTDSFEPSTEVQGLQELKEQLQQIPDVRKDLVVRLRREIAAGTFKPDPKRIAQGILEELRELRLDRRS</sequence>
<gene>
    <name evidence="9" type="primary">flgM</name>
    <name evidence="9" type="ORF">ENQ34_04785</name>
</gene>
<keyword evidence="9" id="KW-0966">Cell projection</keyword>
<keyword evidence="9" id="KW-0282">Flagellum</keyword>
<dbReference type="InterPro" id="IPR031316">
    <property type="entry name" value="FlgM_C"/>
</dbReference>
<dbReference type="EMBL" id="DSMU01000302">
    <property type="protein sequence ID" value="HEL65975.1"/>
    <property type="molecule type" value="Genomic_DNA"/>
</dbReference>
<evidence type="ECO:0000256" key="1">
    <source>
        <dbReference type="ARBA" id="ARBA00005322"/>
    </source>
</evidence>
<comment type="caution">
    <text evidence="9">The sequence shown here is derived from an EMBL/GenBank/DDBJ whole genome shotgun (WGS) entry which is preliminary data.</text>
</comment>
<dbReference type="InterPro" id="IPR035890">
    <property type="entry name" value="Anti-sigma-28_factor_FlgM_sf"/>
</dbReference>
<dbReference type="GO" id="GO:0045892">
    <property type="term" value="P:negative regulation of DNA-templated transcription"/>
    <property type="evidence" value="ECO:0007669"/>
    <property type="project" value="InterPro"/>
</dbReference>
<organism evidence="9">
    <name type="scientific">Ammonifex degensii</name>
    <dbReference type="NCBI Taxonomy" id="42838"/>
    <lineage>
        <taxon>Bacteria</taxon>
        <taxon>Bacillati</taxon>
        <taxon>Bacillota</taxon>
        <taxon>Clostridia</taxon>
        <taxon>Thermoanaerobacterales</taxon>
        <taxon>Thermoanaerobacteraceae</taxon>
        <taxon>Ammonifex</taxon>
    </lineage>
</organism>
<evidence type="ECO:0000313" key="9">
    <source>
        <dbReference type="EMBL" id="HEL65975.1"/>
    </source>
</evidence>
<dbReference type="InterPro" id="IPR007412">
    <property type="entry name" value="FlgM"/>
</dbReference>
<evidence type="ECO:0000256" key="7">
    <source>
        <dbReference type="SAM" id="MobiDB-lite"/>
    </source>
</evidence>
<keyword evidence="4" id="KW-1005">Bacterial flagellum biogenesis</keyword>
<dbReference type="GO" id="GO:0044781">
    <property type="term" value="P:bacterial-type flagellum organization"/>
    <property type="evidence" value="ECO:0007669"/>
    <property type="project" value="UniProtKB-KW"/>
</dbReference>
<keyword evidence="5" id="KW-0805">Transcription regulation</keyword>
<dbReference type="SUPFAM" id="SSF101498">
    <property type="entry name" value="Anti-sigma factor FlgM"/>
    <property type="match status" value="1"/>
</dbReference>
<evidence type="ECO:0000256" key="3">
    <source>
        <dbReference type="ARBA" id="ARBA00022491"/>
    </source>
</evidence>
<evidence type="ECO:0000256" key="5">
    <source>
        <dbReference type="ARBA" id="ARBA00023015"/>
    </source>
</evidence>
<dbReference type="NCBIfam" id="TIGR03824">
    <property type="entry name" value="FlgM_jcvi"/>
    <property type="match status" value="1"/>
</dbReference>
<feature type="compositionally biased region" description="Basic and acidic residues" evidence="7">
    <location>
        <begin position="23"/>
        <end position="36"/>
    </location>
</feature>
<evidence type="ECO:0000256" key="2">
    <source>
        <dbReference type="ARBA" id="ARBA00017823"/>
    </source>
</evidence>
<accession>A0A7C2HV20</accession>
<dbReference type="AlphaFoldDB" id="A0A7C2HV20"/>
<keyword evidence="9" id="KW-0969">Cilium</keyword>
<protein>
    <recommendedName>
        <fullName evidence="2">Negative regulator of flagellin synthesis</fullName>
    </recommendedName>
</protein>
<feature type="domain" description="Anti-sigma-28 factor FlgM C-terminal" evidence="8">
    <location>
        <begin position="36"/>
        <end position="90"/>
    </location>
</feature>
<proteinExistence type="inferred from homology"/>
<name>A0A7C2HV20_9THEO</name>
<evidence type="ECO:0000259" key="8">
    <source>
        <dbReference type="Pfam" id="PF04316"/>
    </source>
</evidence>
<feature type="region of interest" description="Disordered" evidence="7">
    <location>
        <begin position="1"/>
        <end position="44"/>
    </location>
</feature>
<evidence type="ECO:0000256" key="6">
    <source>
        <dbReference type="ARBA" id="ARBA00023163"/>
    </source>
</evidence>
<evidence type="ECO:0000256" key="4">
    <source>
        <dbReference type="ARBA" id="ARBA00022795"/>
    </source>
</evidence>
<keyword evidence="6" id="KW-0804">Transcription</keyword>
<dbReference type="Pfam" id="PF04316">
    <property type="entry name" value="FlgM"/>
    <property type="match status" value="1"/>
</dbReference>
<reference evidence="9" key="1">
    <citation type="journal article" date="2020" name="mSystems">
        <title>Genome- and Community-Level Interaction Insights into Carbon Utilization and Element Cycling Functions of Hydrothermarchaeota in Hydrothermal Sediment.</title>
        <authorList>
            <person name="Zhou Z."/>
            <person name="Liu Y."/>
            <person name="Xu W."/>
            <person name="Pan J."/>
            <person name="Luo Z.H."/>
            <person name="Li M."/>
        </authorList>
    </citation>
    <scope>NUCLEOTIDE SEQUENCE [LARGE SCALE GENOMIC DNA]</scope>
    <source>
        <strain evidence="9">SpSt-300</strain>
    </source>
</reference>
<keyword evidence="3" id="KW-0678">Repressor</keyword>